<feature type="transmembrane region" description="Helical" evidence="1">
    <location>
        <begin position="12"/>
        <end position="32"/>
    </location>
</feature>
<evidence type="ECO:0000256" key="1">
    <source>
        <dbReference type="SAM" id="Phobius"/>
    </source>
</evidence>
<accession>A0AAX3W4F3</accession>
<keyword evidence="1" id="KW-0472">Membrane</keyword>
<organism evidence="2 3">
    <name type="scientific">Mammaliicoccus lentus</name>
    <name type="common">Staphylococcus lentus</name>
    <dbReference type="NCBI Taxonomy" id="42858"/>
    <lineage>
        <taxon>Bacteria</taxon>
        <taxon>Bacillati</taxon>
        <taxon>Bacillota</taxon>
        <taxon>Bacilli</taxon>
        <taxon>Bacillales</taxon>
        <taxon>Staphylococcaceae</taxon>
        <taxon>Mammaliicoccus</taxon>
    </lineage>
</organism>
<reference evidence="2" key="1">
    <citation type="journal article" date="2023" name="Antibiotics">
        <title>Prevalence and Molecular Characterization of Methicillin-Resistant Staphylococci (MRS) and Mammaliicocci (MRM) in Dromedary Camels from Algeria: First Detection of SCCmec-mecC Hybrid in Methicillin-Resistant Mammaliicoccus lentus.</title>
        <authorList>
            <person name="Belhout C."/>
            <person name="Boyen F."/>
            <person name="Vereecke N."/>
            <person name="Theuns S."/>
            <person name="Taibi N."/>
            <person name="Stegger M."/>
            <person name="de la Fe-Rodriguez P.Y."/>
            <person name="Bouayad L."/>
            <person name="Elgroud R."/>
            <person name="Butaye P."/>
        </authorList>
    </citation>
    <scope>NUCLEOTIDE SEQUENCE</scope>
    <source>
        <strain evidence="2">7048</strain>
    </source>
</reference>
<sequence length="408" mass="46629">MEQFKHYLLKFKWLIIAIIAIIIVATIITLVVKNKAIDVKGDVDVEFSGYDKSGNATLTEGSEEKIERKLLVQSLKQSKFKNKEVIDMIKNGDEDDIDPMNFNNEEQKKLEKAEKIYDSVELDTYNDSNLSNGDKTTVKLSVKKGISDDYKLKVKEFKKSFKAKGLKKPKTVTTKDIFSNIETKFTGLNNSGKLNLITKDDKSDGYDISSYNFTVPNNGNLKNGDKINLELPKELISNIQDSGSKTFKGSKTYQVEVKDLPDVDDIDNINDIIDKTKTQIKEDNKSTKYNKKSTEILSSYYKIGSEEDEYSFGYEEDDNESEKVTPTSTLEPDKYTILTTAKITDHDKYSDDTTRYKGYGYKNYTLEGKRLIKDESTTEVMNNFTNEKQEDLINELKSENFVKVETKK</sequence>
<name>A0AAX3W4F3_MAMLE</name>
<proteinExistence type="predicted"/>
<evidence type="ECO:0000313" key="3">
    <source>
        <dbReference type="Proteomes" id="UP001223261"/>
    </source>
</evidence>
<keyword evidence="1" id="KW-0812">Transmembrane</keyword>
<evidence type="ECO:0000313" key="2">
    <source>
        <dbReference type="EMBL" id="WHI60191.1"/>
    </source>
</evidence>
<keyword evidence="1" id="KW-1133">Transmembrane helix</keyword>
<protein>
    <submittedName>
        <fullName evidence="2">Uncharacterized protein</fullName>
    </submittedName>
</protein>
<dbReference type="Proteomes" id="UP001223261">
    <property type="component" value="Chromosome"/>
</dbReference>
<dbReference type="AlphaFoldDB" id="A0AAX3W4F3"/>
<gene>
    <name evidence="2" type="ORF">PYH69_00665</name>
</gene>
<dbReference type="RefSeq" id="WP_103268550.1">
    <property type="nucleotide sequence ID" value="NZ_CABIVY010000001.1"/>
</dbReference>
<dbReference type="EMBL" id="CP118848">
    <property type="protein sequence ID" value="WHI60191.1"/>
    <property type="molecule type" value="Genomic_DNA"/>
</dbReference>